<gene>
    <name evidence="1" type="ORF">E5329_28295</name>
</gene>
<organism evidence="1 2">
    <name type="scientific">Petralouisia muris</name>
    <dbReference type="NCBI Taxonomy" id="3032872"/>
    <lineage>
        <taxon>Bacteria</taxon>
        <taxon>Bacillati</taxon>
        <taxon>Bacillota</taxon>
        <taxon>Clostridia</taxon>
        <taxon>Lachnospirales</taxon>
        <taxon>Lachnospiraceae</taxon>
        <taxon>Petralouisia</taxon>
    </lineage>
</organism>
<sequence>MSKNEIIDIAFTAQCKLELIRTVIETLINMVKNNGNIKTPEQAMNFAYIQGTIDDFLHITHDGVHFAIQTLDNLQKGSVADE</sequence>
<proteinExistence type="predicted"/>
<comment type="caution">
    <text evidence="1">The sequence shown here is derived from an EMBL/GenBank/DDBJ whole genome shotgun (WGS) entry which is preliminary data.</text>
</comment>
<dbReference type="EMBL" id="SRYA01000156">
    <property type="protein sequence ID" value="TGY86322.1"/>
    <property type="molecule type" value="Genomic_DNA"/>
</dbReference>
<evidence type="ECO:0000313" key="2">
    <source>
        <dbReference type="Proteomes" id="UP000304953"/>
    </source>
</evidence>
<protein>
    <submittedName>
        <fullName evidence="1">Uncharacterized protein</fullName>
    </submittedName>
</protein>
<dbReference type="Proteomes" id="UP000304953">
    <property type="component" value="Unassembled WGS sequence"/>
</dbReference>
<keyword evidence="2" id="KW-1185">Reference proteome</keyword>
<evidence type="ECO:0000313" key="1">
    <source>
        <dbReference type="EMBL" id="TGY86322.1"/>
    </source>
</evidence>
<name>A0AC61RLC8_9FIRM</name>
<accession>A0AC61RLC8</accession>
<reference evidence="1" key="1">
    <citation type="submission" date="2019-04" db="EMBL/GenBank/DDBJ databases">
        <title>Microbes associate with the intestines of laboratory mice.</title>
        <authorList>
            <person name="Navarre W."/>
            <person name="Wong E."/>
            <person name="Huang K."/>
            <person name="Tropini C."/>
            <person name="Ng K."/>
            <person name="Yu B."/>
        </authorList>
    </citation>
    <scope>NUCLEOTIDE SEQUENCE</scope>
    <source>
        <strain evidence="1">NM01_1-7b</strain>
    </source>
</reference>